<name>A0ABS7FG57_9NEIS</name>
<gene>
    <name evidence="1" type="ORF">KIF53_15445</name>
</gene>
<keyword evidence="2" id="KW-1185">Reference proteome</keyword>
<protein>
    <submittedName>
        <fullName evidence="1">Recombination protein NinB</fullName>
    </submittedName>
</protein>
<dbReference type="GeneID" id="89685759"/>
<dbReference type="RefSeq" id="WP_197466020.1">
    <property type="nucleotide sequence ID" value="NZ_CP142381.1"/>
</dbReference>
<comment type="caution">
    <text evidence="1">The sequence shown here is derived from an EMBL/GenBank/DDBJ whole genome shotgun (WGS) entry which is preliminary data.</text>
</comment>
<accession>A0ABS7FG57</accession>
<dbReference type="Proteomes" id="UP000711178">
    <property type="component" value="Unassembled WGS sequence"/>
</dbReference>
<dbReference type="SUPFAM" id="SSF103370">
    <property type="entry name" value="NinB"/>
    <property type="match status" value="1"/>
</dbReference>
<dbReference type="InterPro" id="IPR008711">
    <property type="entry name" value="Recombinase_NinB"/>
</dbReference>
<evidence type="ECO:0000313" key="1">
    <source>
        <dbReference type="EMBL" id="MBW8289027.1"/>
    </source>
</evidence>
<dbReference type="EMBL" id="JAHDTB010000014">
    <property type="protein sequence ID" value="MBW8289027.1"/>
    <property type="molecule type" value="Genomic_DNA"/>
</dbReference>
<dbReference type="Pfam" id="PF05772">
    <property type="entry name" value="NinB"/>
    <property type="match status" value="1"/>
</dbReference>
<proteinExistence type="predicted"/>
<reference evidence="1 2" key="1">
    <citation type="submission" date="2021-05" db="EMBL/GenBank/DDBJ databases">
        <title>Draft Whole Genome Sequencing Of Biosensor Chromobacterium violaceum Strain CV026 Reveals A Regulatory RNA In Chromobacterium violaceum Phenotype Regulatory Network.</title>
        <authorList>
            <person name="Hong K.W."/>
            <person name="Chan K.G."/>
            <person name="Chang C.-Y."/>
        </authorList>
    </citation>
    <scope>NUCLEOTIDE SEQUENCE [LARGE SCALE GENOMIC DNA]</scope>
    <source>
        <strain evidence="1 2">ATCC 31532</strain>
    </source>
</reference>
<dbReference type="InterPro" id="IPR036619">
    <property type="entry name" value="NinB_sf"/>
</dbReference>
<dbReference type="Gene3D" id="1.10.3790.10">
    <property type="entry name" value="NinB"/>
    <property type="match status" value="1"/>
</dbReference>
<organism evidence="1 2">
    <name type="scientific">Chromobacterium subtsugae</name>
    <dbReference type="NCBI Taxonomy" id="251747"/>
    <lineage>
        <taxon>Bacteria</taxon>
        <taxon>Pseudomonadati</taxon>
        <taxon>Pseudomonadota</taxon>
        <taxon>Betaproteobacteria</taxon>
        <taxon>Neisseriales</taxon>
        <taxon>Chromobacteriaceae</taxon>
        <taxon>Chromobacterium</taxon>
    </lineage>
</organism>
<sequence length="145" mass="15980">MSRETITIQTGTDLRPRMAHAYQLACKMLDEAADGRGLKVTIQTASLRNLSQNAAMWAALTDVSEQLDWYGNKLTPEEWKDLLTAGLRKTKVVPNLDGSGFVILGRRTSDMSIREMGELLELIYAFGAERGVKFGLGAAYGRRAA</sequence>
<evidence type="ECO:0000313" key="2">
    <source>
        <dbReference type="Proteomes" id="UP000711178"/>
    </source>
</evidence>